<dbReference type="EMBL" id="JAPUFD010000001">
    <property type="protein sequence ID" value="MDI1485350.1"/>
    <property type="molecule type" value="Genomic_DNA"/>
</dbReference>
<evidence type="ECO:0000313" key="2">
    <source>
        <dbReference type="EMBL" id="MDI1485350.1"/>
    </source>
</evidence>
<evidence type="ECO:0000256" key="1">
    <source>
        <dbReference type="SAM" id="MobiDB-lite"/>
    </source>
</evidence>
<dbReference type="PANTHER" id="PTHR41805:SF1">
    <property type="entry name" value="RRNA-PROCESSING PROTEIN FYV7"/>
    <property type="match status" value="1"/>
</dbReference>
<accession>A0AA43QEZ3</accession>
<evidence type="ECO:0008006" key="4">
    <source>
        <dbReference type="Google" id="ProtNLM"/>
    </source>
</evidence>
<protein>
    <recommendedName>
        <fullName evidence="4">rRNA-processing protein FYV7</fullName>
    </recommendedName>
</protein>
<name>A0AA43QEZ3_9LECA</name>
<dbReference type="Proteomes" id="UP001161017">
    <property type="component" value="Unassembled WGS sequence"/>
</dbReference>
<dbReference type="AlphaFoldDB" id="A0AA43QEZ3"/>
<gene>
    <name evidence="2" type="ORF">OHK93_000487</name>
</gene>
<comment type="caution">
    <text evidence="2">The sequence shown here is derived from an EMBL/GenBank/DDBJ whole genome shotgun (WGS) entry which is preliminary data.</text>
</comment>
<dbReference type="PANTHER" id="PTHR41805">
    <property type="entry name" value="EXPRESSED PROTEIN"/>
    <property type="match status" value="1"/>
</dbReference>
<reference evidence="2" key="1">
    <citation type="journal article" date="2023" name="Genome Biol. Evol.">
        <title>First Whole Genome Sequence and Flow Cytometry Genome Size Data for the Lichen-Forming Fungus Ramalina farinacea (Ascomycota).</title>
        <authorList>
            <person name="Llewellyn T."/>
            <person name="Mian S."/>
            <person name="Hill R."/>
            <person name="Leitch I.J."/>
            <person name="Gaya E."/>
        </authorList>
    </citation>
    <scope>NUCLEOTIDE SEQUENCE</scope>
    <source>
        <strain evidence="2">LIQ254RAFAR</strain>
    </source>
</reference>
<sequence length="185" mass="21670">MAKTNEKSQEVEDNTRGRAKKGGFSVGPANLPDGTHRRKVQKIKSDLIRKAQIKKSYAKVKSQELPQGPPASLELHPDRQAMLEDPEAEQVATKKPAYTKKPKALPFKKEAQESQQRREEQERKQKEFEERSQQVNERREERERLRRGVDRARRPDKHGQRRLGRESKFLPKMVENLLQRLENEK</sequence>
<proteinExistence type="predicted"/>
<feature type="region of interest" description="Disordered" evidence="1">
    <location>
        <begin position="1"/>
        <end position="172"/>
    </location>
</feature>
<organism evidence="2 3">
    <name type="scientific">Ramalina farinacea</name>
    <dbReference type="NCBI Taxonomy" id="258253"/>
    <lineage>
        <taxon>Eukaryota</taxon>
        <taxon>Fungi</taxon>
        <taxon>Dikarya</taxon>
        <taxon>Ascomycota</taxon>
        <taxon>Pezizomycotina</taxon>
        <taxon>Lecanoromycetes</taxon>
        <taxon>OSLEUM clade</taxon>
        <taxon>Lecanoromycetidae</taxon>
        <taxon>Lecanorales</taxon>
        <taxon>Lecanorineae</taxon>
        <taxon>Ramalinaceae</taxon>
        <taxon>Ramalina</taxon>
    </lineage>
</organism>
<feature type="compositionally biased region" description="Basic and acidic residues" evidence="1">
    <location>
        <begin position="107"/>
        <end position="153"/>
    </location>
</feature>
<keyword evidence="3" id="KW-1185">Reference proteome</keyword>
<evidence type="ECO:0000313" key="3">
    <source>
        <dbReference type="Proteomes" id="UP001161017"/>
    </source>
</evidence>
<feature type="compositionally biased region" description="Basic and acidic residues" evidence="1">
    <location>
        <begin position="1"/>
        <end position="16"/>
    </location>
</feature>